<evidence type="ECO:0000313" key="3">
    <source>
        <dbReference type="Proteomes" id="UP000663861"/>
    </source>
</evidence>
<proteinExistence type="predicted"/>
<feature type="region of interest" description="Disordered" evidence="1">
    <location>
        <begin position="403"/>
        <end position="734"/>
    </location>
</feature>
<feature type="compositionally biased region" description="Polar residues" evidence="1">
    <location>
        <begin position="134"/>
        <end position="146"/>
    </location>
</feature>
<feature type="compositionally biased region" description="Polar residues" evidence="1">
    <location>
        <begin position="210"/>
        <end position="220"/>
    </location>
</feature>
<dbReference type="Proteomes" id="UP000663861">
    <property type="component" value="Unassembled WGS sequence"/>
</dbReference>
<feature type="compositionally biased region" description="Low complexity" evidence="1">
    <location>
        <begin position="224"/>
        <end position="239"/>
    </location>
</feature>
<dbReference type="PANTHER" id="PTHR43628:SF1">
    <property type="entry name" value="CHITIN SYNTHASE REGULATORY FACTOR 2-RELATED"/>
    <property type="match status" value="1"/>
</dbReference>
<evidence type="ECO:0000313" key="2">
    <source>
        <dbReference type="EMBL" id="CAE6432670.1"/>
    </source>
</evidence>
<dbReference type="InterPro" id="IPR052945">
    <property type="entry name" value="Mitotic_Regulator"/>
</dbReference>
<feature type="compositionally biased region" description="Polar residues" evidence="1">
    <location>
        <begin position="408"/>
        <end position="430"/>
    </location>
</feature>
<feature type="region of interest" description="Disordered" evidence="1">
    <location>
        <begin position="341"/>
        <end position="367"/>
    </location>
</feature>
<feature type="compositionally biased region" description="Polar residues" evidence="1">
    <location>
        <begin position="31"/>
        <end position="51"/>
    </location>
</feature>
<feature type="compositionally biased region" description="Polar residues" evidence="1">
    <location>
        <begin position="572"/>
        <end position="614"/>
    </location>
</feature>
<gene>
    <name evidence="2" type="ORF">RDB_LOCUS27620</name>
</gene>
<evidence type="ECO:0008006" key="4">
    <source>
        <dbReference type="Google" id="ProtNLM"/>
    </source>
</evidence>
<dbReference type="AlphaFoldDB" id="A0A8H3AQ14"/>
<feature type="compositionally biased region" description="Basic and acidic residues" evidence="1">
    <location>
        <begin position="121"/>
        <end position="131"/>
    </location>
</feature>
<feature type="compositionally biased region" description="Low complexity" evidence="1">
    <location>
        <begin position="341"/>
        <end position="358"/>
    </location>
</feature>
<protein>
    <recommendedName>
        <fullName evidence="4">Protein DSF2</fullName>
    </recommendedName>
</protein>
<feature type="compositionally biased region" description="Low complexity" evidence="1">
    <location>
        <begin position="707"/>
        <end position="724"/>
    </location>
</feature>
<feature type="region of interest" description="Disordered" evidence="1">
    <location>
        <begin position="28"/>
        <end position="267"/>
    </location>
</feature>
<evidence type="ECO:0000256" key="1">
    <source>
        <dbReference type="SAM" id="MobiDB-lite"/>
    </source>
</evidence>
<dbReference type="Gene3D" id="1.25.40.10">
    <property type="entry name" value="Tetratricopeptide repeat domain"/>
    <property type="match status" value="1"/>
</dbReference>
<sequence>MAGPRRSPFDQADDGHQVYSPLANLVRKASNHQQHSGRIPTLSSLANSHSNGARMMDYRSPNMRNAADEPRKKSVPPNLVLRSSSEIPSGHRRAQPSSPLLHTRFRASVATSIGSSSDLDSQPRDSQELHYQHQPHSSGSDYTPSPTAHRPFQYIVDDTHAGDSPTSQYSTPSPYPPRSPLSPASTYTGPPSPNTGPNSPGIQFDARTSVAPSDITSTPPFQYDPRSSSMTDPRSSSMTDPRASSLTDTAPFHYDLQPGNTLTSNNALSNNMMRASTRSSTAYNPRGTWRSSAAPDPDPFSFRDYEAPRVEPPIVVVHSPMSTIHDTGNEDVDGEFYLGERAAGSSSNGARSNSRDSNTGSIDEDVGKTSYHDAYEYVYGAIEAEDQDDDATETGHQLSYIAEPASGGYNSQHTGAYSQHSGTYASQQPIRDSLAQESEGPDRFSISEYTDSGSYFTPEPAPVATSTSGGRVASVATGPARYNYSRPMRAGGGSISGTGAIQPQPSQPRAPQPGLSLNTNVSDSTGQPSPVAGPPDGRTPMRKGTGPLIFQSTSPVEENAEYPYQYSPGPATATTESYSQPMNATGQSYHQPQYSASSYQTQPLSISPRSQPRNVSPGPGPQQRGPSPQSSSPNSQQYPMSPYSQETMTPRSQASSHPPSPGGRPPSLYSQYSFYSLPNSTPPESPGPGAVDQSRQGKPKASGSLLNPANQPQSQQSSRSGSPNKQQPPSAAQHALQLGIAAHEQNNLRDSARYFERSATVEGGCGVGMLMWGLSLRHGWGCRKDERNGFKWLRKAAEAAVTDLEGARSGEEAKAVKNELVLAIYEVGQCFFHGWGVGQDKVMAVSYFQVAARLGDCDAQQELAFCYLNGKGCKKDMRQAARWYRAAAAQGASTVGLAWIYKPKYA</sequence>
<feature type="region of interest" description="Disordered" evidence="1">
    <location>
        <begin position="279"/>
        <end position="302"/>
    </location>
</feature>
<comment type="caution">
    <text evidence="2">The sequence shown here is derived from an EMBL/GenBank/DDBJ whole genome shotgun (WGS) entry which is preliminary data.</text>
</comment>
<feature type="compositionally biased region" description="Low complexity" evidence="1">
    <location>
        <begin position="181"/>
        <end position="201"/>
    </location>
</feature>
<dbReference type="GO" id="GO:0010972">
    <property type="term" value="P:negative regulation of G2/M transition of mitotic cell cycle"/>
    <property type="evidence" value="ECO:0007669"/>
    <property type="project" value="TreeGrafter"/>
</dbReference>
<organism evidence="2 3">
    <name type="scientific">Rhizoctonia solani</name>
    <dbReference type="NCBI Taxonomy" id="456999"/>
    <lineage>
        <taxon>Eukaryota</taxon>
        <taxon>Fungi</taxon>
        <taxon>Dikarya</taxon>
        <taxon>Basidiomycota</taxon>
        <taxon>Agaricomycotina</taxon>
        <taxon>Agaricomycetes</taxon>
        <taxon>Cantharellales</taxon>
        <taxon>Ceratobasidiaceae</taxon>
        <taxon>Rhizoctonia</taxon>
    </lineage>
</organism>
<reference evidence="2" key="1">
    <citation type="submission" date="2021-01" db="EMBL/GenBank/DDBJ databases">
        <authorList>
            <person name="Kaushik A."/>
        </authorList>
    </citation>
    <scope>NUCLEOTIDE SEQUENCE</scope>
    <source>
        <strain evidence="2">AG4-RS23</strain>
    </source>
</reference>
<dbReference type="EMBL" id="CAJMWY010000412">
    <property type="protein sequence ID" value="CAE6432670.1"/>
    <property type="molecule type" value="Genomic_DNA"/>
</dbReference>
<accession>A0A8H3AQ14</accession>
<feature type="compositionally biased region" description="Polar residues" evidence="1">
    <location>
        <begin position="515"/>
        <end position="528"/>
    </location>
</feature>
<name>A0A8H3AQ14_9AGAM</name>
<dbReference type="SUPFAM" id="SSF81901">
    <property type="entry name" value="HCP-like"/>
    <property type="match status" value="1"/>
</dbReference>
<feature type="compositionally biased region" description="Low complexity" evidence="1">
    <location>
        <begin position="621"/>
        <end position="645"/>
    </location>
</feature>
<dbReference type="InterPro" id="IPR006597">
    <property type="entry name" value="Sel1-like"/>
</dbReference>
<dbReference type="PANTHER" id="PTHR43628">
    <property type="entry name" value="ACTIVATOR OF C KINASE PROTEIN 1-RELATED"/>
    <property type="match status" value="1"/>
</dbReference>
<dbReference type="GO" id="GO:0032153">
    <property type="term" value="C:cell division site"/>
    <property type="evidence" value="ECO:0007669"/>
    <property type="project" value="TreeGrafter"/>
</dbReference>
<dbReference type="InterPro" id="IPR011990">
    <property type="entry name" value="TPR-like_helical_dom_sf"/>
</dbReference>
<dbReference type="SMART" id="SM00671">
    <property type="entry name" value="SEL1"/>
    <property type="match status" value="3"/>
</dbReference>
<dbReference type="Pfam" id="PF08238">
    <property type="entry name" value="Sel1"/>
    <property type="match status" value="3"/>
</dbReference>
<feature type="compositionally biased region" description="Polar residues" evidence="1">
    <location>
        <begin position="109"/>
        <end position="120"/>
    </location>
</feature>